<dbReference type="EMBL" id="UINC01093301">
    <property type="protein sequence ID" value="SVC47616.1"/>
    <property type="molecule type" value="Genomic_DNA"/>
</dbReference>
<dbReference type="Gene3D" id="3.40.1190.20">
    <property type="match status" value="1"/>
</dbReference>
<gene>
    <name evidence="2" type="ORF">METZ01_LOCUS300470</name>
</gene>
<evidence type="ECO:0000313" key="2">
    <source>
        <dbReference type="EMBL" id="SVC47616.1"/>
    </source>
</evidence>
<proteinExistence type="predicted"/>
<dbReference type="SUPFAM" id="SSF53613">
    <property type="entry name" value="Ribokinase-like"/>
    <property type="match status" value="1"/>
</dbReference>
<evidence type="ECO:0000259" key="1">
    <source>
        <dbReference type="Pfam" id="PF00294"/>
    </source>
</evidence>
<organism evidence="2">
    <name type="scientific">marine metagenome</name>
    <dbReference type="NCBI Taxonomy" id="408172"/>
    <lineage>
        <taxon>unclassified sequences</taxon>
        <taxon>metagenomes</taxon>
        <taxon>ecological metagenomes</taxon>
    </lineage>
</organism>
<dbReference type="InterPro" id="IPR011611">
    <property type="entry name" value="PfkB_dom"/>
</dbReference>
<sequence length="77" mass="8279">YGEYCQRNTEVNSANGAGDAFTAGIVYGFLKLDGIKKTAKYASAAAAIALKSRSTISDDMSTKNIELILKENKIETK</sequence>
<feature type="non-terminal residue" evidence="2">
    <location>
        <position position="1"/>
    </location>
</feature>
<name>A0A382MFV5_9ZZZZ</name>
<protein>
    <recommendedName>
        <fullName evidence="1">Carbohydrate kinase PfkB domain-containing protein</fullName>
    </recommendedName>
</protein>
<dbReference type="AlphaFoldDB" id="A0A382MFV5"/>
<reference evidence="2" key="1">
    <citation type="submission" date="2018-05" db="EMBL/GenBank/DDBJ databases">
        <authorList>
            <person name="Lanie J.A."/>
            <person name="Ng W.-L."/>
            <person name="Kazmierczak K.M."/>
            <person name="Andrzejewski T.M."/>
            <person name="Davidsen T.M."/>
            <person name="Wayne K.J."/>
            <person name="Tettelin H."/>
            <person name="Glass J.I."/>
            <person name="Rusch D."/>
            <person name="Podicherti R."/>
            <person name="Tsui H.-C.T."/>
            <person name="Winkler M.E."/>
        </authorList>
    </citation>
    <scope>NUCLEOTIDE SEQUENCE</scope>
</reference>
<accession>A0A382MFV5</accession>
<dbReference type="InterPro" id="IPR029056">
    <property type="entry name" value="Ribokinase-like"/>
</dbReference>
<feature type="domain" description="Carbohydrate kinase PfkB" evidence="1">
    <location>
        <begin position="8"/>
        <end position="58"/>
    </location>
</feature>
<dbReference type="Pfam" id="PF00294">
    <property type="entry name" value="PfkB"/>
    <property type="match status" value="1"/>
</dbReference>